<organism evidence="1 2">
    <name type="scientific">Paenibacillus peoriae</name>
    <dbReference type="NCBI Taxonomy" id="59893"/>
    <lineage>
        <taxon>Bacteria</taxon>
        <taxon>Bacillati</taxon>
        <taxon>Bacillota</taxon>
        <taxon>Bacilli</taxon>
        <taxon>Bacillales</taxon>
        <taxon>Paenibacillaceae</taxon>
        <taxon>Paenibacillus</taxon>
    </lineage>
</organism>
<evidence type="ECO:0000313" key="2">
    <source>
        <dbReference type="Proteomes" id="UP001266807"/>
    </source>
</evidence>
<comment type="caution">
    <text evidence="1">The sequence shown here is derived from an EMBL/GenBank/DDBJ whole genome shotgun (WGS) entry which is preliminary data.</text>
</comment>
<protein>
    <submittedName>
        <fullName evidence="1">Uncharacterized protein</fullName>
    </submittedName>
</protein>
<dbReference type="Proteomes" id="UP001266807">
    <property type="component" value="Unassembled WGS sequence"/>
</dbReference>
<sequence>MIVNTGRVLKDGTLVELGDKLQGSQTREVVVLWDEDNANYGVEVIGRSDFWWELDYYLSAWSDLKKTGNINKRL</sequence>
<accession>A0ABU1QIE3</accession>
<reference evidence="1 2" key="1">
    <citation type="submission" date="2023-07" db="EMBL/GenBank/DDBJ databases">
        <title>Sorghum-associated microbial communities from plants grown in Nebraska, USA.</title>
        <authorList>
            <person name="Schachtman D."/>
        </authorList>
    </citation>
    <scope>NUCLEOTIDE SEQUENCE [LARGE SCALE GENOMIC DNA]</scope>
    <source>
        <strain evidence="1 2">BE143</strain>
    </source>
</reference>
<proteinExistence type="predicted"/>
<evidence type="ECO:0000313" key="1">
    <source>
        <dbReference type="EMBL" id="MDR6779408.1"/>
    </source>
</evidence>
<dbReference type="EMBL" id="JAVDUG010000004">
    <property type="protein sequence ID" value="MDR6779408.1"/>
    <property type="molecule type" value="Genomic_DNA"/>
</dbReference>
<keyword evidence="2" id="KW-1185">Reference proteome</keyword>
<name>A0ABU1QIE3_9BACL</name>
<gene>
    <name evidence="1" type="ORF">J2W98_003688</name>
</gene>
<dbReference type="RefSeq" id="WP_068940358.1">
    <property type="nucleotide sequence ID" value="NZ_JAVDUG010000004.1"/>
</dbReference>